<accession>A0A0E3M4X5</accession>
<dbReference type="EMBL" id="CP009933">
    <property type="protein sequence ID" value="AKA67494.1"/>
    <property type="molecule type" value="Genomic_DNA"/>
</dbReference>
<dbReference type="KEGG" id="csq:CSCA_0369"/>
<evidence type="ECO:0000313" key="1">
    <source>
        <dbReference type="EMBL" id="AKA67494.1"/>
    </source>
</evidence>
<evidence type="ECO:0000313" key="2">
    <source>
        <dbReference type="Proteomes" id="UP000033115"/>
    </source>
</evidence>
<keyword evidence="2" id="KW-1185">Reference proteome</keyword>
<dbReference type="HOGENOM" id="CLU_3342355_0_0_9"/>
<dbReference type="Proteomes" id="UP000033115">
    <property type="component" value="Chromosome"/>
</dbReference>
<organism evidence="1 2">
    <name type="scientific">Clostridium scatologenes</name>
    <dbReference type="NCBI Taxonomy" id="1548"/>
    <lineage>
        <taxon>Bacteria</taxon>
        <taxon>Bacillati</taxon>
        <taxon>Bacillota</taxon>
        <taxon>Clostridia</taxon>
        <taxon>Eubacteriales</taxon>
        <taxon>Clostridiaceae</taxon>
        <taxon>Clostridium</taxon>
    </lineage>
</organism>
<dbReference type="AlphaFoldDB" id="A0A0E3M4X5"/>
<gene>
    <name evidence="1" type="ORF">CSCA_0369</name>
</gene>
<protein>
    <submittedName>
        <fullName evidence="1">Uncharacterized protein</fullName>
    </submittedName>
</protein>
<proteinExistence type="predicted"/>
<name>A0A0E3M4X5_CLOSL</name>
<sequence length="37" mass="4288">MRIVAFNELFGKIIIKITLKVTTIGDILLKILSWTVW</sequence>
<reference evidence="1 2" key="1">
    <citation type="journal article" date="2015" name="J. Biotechnol.">
        <title>Complete genome sequence of a malodorant-producing acetogen, Clostridium scatologenes ATCC 25775(T).</title>
        <authorList>
            <person name="Zhu Z."/>
            <person name="Guo T."/>
            <person name="Zheng H."/>
            <person name="Song T."/>
            <person name="Ouyang P."/>
            <person name="Xie J."/>
        </authorList>
    </citation>
    <scope>NUCLEOTIDE SEQUENCE [LARGE SCALE GENOMIC DNA]</scope>
    <source>
        <strain evidence="1 2">ATCC 25775</strain>
    </source>
</reference>